<feature type="compositionally biased region" description="Polar residues" evidence="1">
    <location>
        <begin position="26"/>
        <end position="55"/>
    </location>
</feature>
<feature type="compositionally biased region" description="Polar residues" evidence="1">
    <location>
        <begin position="1"/>
        <end position="11"/>
    </location>
</feature>
<dbReference type="EMBL" id="ML986484">
    <property type="protein sequence ID" value="KAF2280795.1"/>
    <property type="molecule type" value="Genomic_DNA"/>
</dbReference>
<evidence type="ECO:0000313" key="2">
    <source>
        <dbReference type="EMBL" id="KAF2280795.1"/>
    </source>
</evidence>
<dbReference type="AlphaFoldDB" id="A0A6A6JX38"/>
<evidence type="ECO:0000256" key="1">
    <source>
        <dbReference type="SAM" id="MobiDB-lite"/>
    </source>
</evidence>
<reference evidence="2" key="1">
    <citation type="journal article" date="2020" name="Stud. Mycol.">
        <title>101 Dothideomycetes genomes: a test case for predicting lifestyles and emergence of pathogens.</title>
        <authorList>
            <person name="Haridas S."/>
            <person name="Albert R."/>
            <person name="Binder M."/>
            <person name="Bloem J."/>
            <person name="Labutti K."/>
            <person name="Salamov A."/>
            <person name="Andreopoulos B."/>
            <person name="Baker S."/>
            <person name="Barry K."/>
            <person name="Bills G."/>
            <person name="Bluhm B."/>
            <person name="Cannon C."/>
            <person name="Castanera R."/>
            <person name="Culley D."/>
            <person name="Daum C."/>
            <person name="Ezra D."/>
            <person name="Gonzalez J."/>
            <person name="Henrissat B."/>
            <person name="Kuo A."/>
            <person name="Liang C."/>
            <person name="Lipzen A."/>
            <person name="Lutzoni F."/>
            <person name="Magnuson J."/>
            <person name="Mondo S."/>
            <person name="Nolan M."/>
            <person name="Ohm R."/>
            <person name="Pangilinan J."/>
            <person name="Park H.-J."/>
            <person name="Ramirez L."/>
            <person name="Alfaro M."/>
            <person name="Sun H."/>
            <person name="Tritt A."/>
            <person name="Yoshinaga Y."/>
            <person name="Zwiers L.-H."/>
            <person name="Turgeon B."/>
            <person name="Goodwin S."/>
            <person name="Spatafora J."/>
            <person name="Crous P."/>
            <person name="Grigoriev I."/>
        </authorList>
    </citation>
    <scope>NUCLEOTIDE SEQUENCE</scope>
    <source>
        <strain evidence="2">CBS 379.55</strain>
    </source>
</reference>
<keyword evidence="3" id="KW-1185">Reference proteome</keyword>
<feature type="region of interest" description="Disordered" evidence="1">
    <location>
        <begin position="1"/>
        <end position="98"/>
    </location>
</feature>
<dbReference type="OrthoDB" id="3744681at2759"/>
<accession>A0A6A6JX38</accession>
<dbReference type="Proteomes" id="UP000800097">
    <property type="component" value="Unassembled WGS sequence"/>
</dbReference>
<protein>
    <submittedName>
        <fullName evidence="2">Uncharacterized protein</fullName>
    </submittedName>
</protein>
<evidence type="ECO:0000313" key="3">
    <source>
        <dbReference type="Proteomes" id="UP000800097"/>
    </source>
</evidence>
<sequence length="197" mass="20310">MSAQGTPSPTVSDFSSSGHDSDTSSIGATAATNGGLPQSASAPTVPEEQNGTAATSLPLHGANTAGESSTTQPNTASIWENGPGPATQQTFPSQALSASADAASGGYSFYFLPPPPMDPTSGELHPSLLDRLNPAAVPDDSIRHIVDRLLSPPDYLYNAERTRVTIDIVWAIGIIGREHFHSSCVARASVSSPGQRV</sequence>
<dbReference type="RefSeq" id="XP_033658332.1">
    <property type="nucleotide sequence ID" value="XM_033799484.1"/>
</dbReference>
<feature type="compositionally biased region" description="Polar residues" evidence="1">
    <location>
        <begin position="65"/>
        <end position="78"/>
    </location>
</feature>
<organism evidence="2 3">
    <name type="scientific">Westerdykella ornata</name>
    <dbReference type="NCBI Taxonomy" id="318751"/>
    <lineage>
        <taxon>Eukaryota</taxon>
        <taxon>Fungi</taxon>
        <taxon>Dikarya</taxon>
        <taxon>Ascomycota</taxon>
        <taxon>Pezizomycotina</taxon>
        <taxon>Dothideomycetes</taxon>
        <taxon>Pleosporomycetidae</taxon>
        <taxon>Pleosporales</taxon>
        <taxon>Sporormiaceae</taxon>
        <taxon>Westerdykella</taxon>
    </lineage>
</organism>
<dbReference type="GeneID" id="54552659"/>
<name>A0A6A6JX38_WESOR</name>
<gene>
    <name evidence="2" type="ORF">EI97DRAFT_438236</name>
</gene>
<proteinExistence type="predicted"/>